<keyword evidence="3" id="KW-1185">Reference proteome</keyword>
<accession>A0ABW8UF23</accession>
<comment type="caution">
    <text evidence="2">The sequence shown here is derived from an EMBL/GenBank/DDBJ whole genome shotgun (WGS) entry which is preliminary data.</text>
</comment>
<evidence type="ECO:0000313" key="3">
    <source>
        <dbReference type="Proteomes" id="UP001625389"/>
    </source>
</evidence>
<protein>
    <submittedName>
        <fullName evidence="2">Uncharacterized protein</fullName>
    </submittedName>
</protein>
<keyword evidence="1" id="KW-0472">Membrane</keyword>
<evidence type="ECO:0000256" key="1">
    <source>
        <dbReference type="SAM" id="Phobius"/>
    </source>
</evidence>
<feature type="transmembrane region" description="Helical" evidence="1">
    <location>
        <begin position="31"/>
        <end position="48"/>
    </location>
</feature>
<keyword evidence="1" id="KW-1133">Transmembrane helix</keyword>
<dbReference type="EMBL" id="JBGQPK010000023">
    <property type="protein sequence ID" value="MFL2029375.1"/>
    <property type="molecule type" value="Genomic_DNA"/>
</dbReference>
<dbReference type="RefSeq" id="WP_407137387.1">
    <property type="nucleotide sequence ID" value="NZ_JBGQPK010000023.1"/>
</dbReference>
<organism evidence="2 3">
    <name type="scientific">Loigolactobacillus zhaoyuanensis</name>
    <dbReference type="NCBI Taxonomy" id="2486017"/>
    <lineage>
        <taxon>Bacteria</taxon>
        <taxon>Bacillati</taxon>
        <taxon>Bacillota</taxon>
        <taxon>Bacilli</taxon>
        <taxon>Lactobacillales</taxon>
        <taxon>Lactobacillaceae</taxon>
        <taxon>Loigolactobacillus</taxon>
    </lineage>
</organism>
<gene>
    <name evidence="2" type="ORF">ACEN34_07060</name>
</gene>
<proteinExistence type="predicted"/>
<keyword evidence="1" id="KW-0812">Transmembrane</keyword>
<sequence>MNEPNKSEQLRQFEIKQLEQKQDARKVYRRLFTGLIIGVILFLIPFMFDSYTKLQQQPLVRDYQRNEAKVNKMLPAARRYNRQIVTYQQHKTAKPSVAPVQQNLKSPMGYVNIPAINLDGSLSNPVDS</sequence>
<evidence type="ECO:0000313" key="2">
    <source>
        <dbReference type="EMBL" id="MFL2029375.1"/>
    </source>
</evidence>
<name>A0ABW8UF23_9LACO</name>
<reference evidence="2 3" key="1">
    <citation type="submission" date="2024-08" db="EMBL/GenBank/DDBJ databases">
        <authorList>
            <person name="Arias E."/>
        </authorList>
    </citation>
    <scope>NUCLEOTIDE SEQUENCE [LARGE SCALE GENOMIC DNA]</scope>
    <source>
        <strain evidence="2 3">FAM 25317</strain>
    </source>
</reference>
<dbReference type="Proteomes" id="UP001625389">
    <property type="component" value="Unassembled WGS sequence"/>
</dbReference>